<feature type="region of interest" description="Disordered" evidence="4">
    <location>
        <begin position="398"/>
        <end position="422"/>
    </location>
</feature>
<dbReference type="SUPFAM" id="SSF52540">
    <property type="entry name" value="P-loop containing nucleoside triphosphate hydrolases"/>
    <property type="match status" value="1"/>
</dbReference>
<feature type="compositionally biased region" description="Basic and acidic residues" evidence="4">
    <location>
        <begin position="411"/>
        <end position="422"/>
    </location>
</feature>
<sequence>MLLTIGSTMIMGYVASYSFLKSHGSPTNDASKIQRIFANAGWVGKEKGEIKTIRLRRKNKITDGMEYVYQLPLGFDRKKVDSTILEDGINVRQKSGVKLKDFKQVKLNKPIIKQIKKILNKKAARKEIELDFDGMLKIKVYNAPMPNEVKFDADRLKPNTWKILVGKSRQSFVYHDFEDRPHIIVAGATGFGKSQFLKFLITSLIEQQPDNVTFTLIDLKGGAAFQRFKDLKQVTRYAKNPEEAKEALKQAQEEMNGRYEDIVERQGFEDVKEAGIKKRHFVIIDEAADISSDATCMDIVTDIARRGRGAGDRLVYATQYPTNETLPSQVRQNIGARICFILETTAASKATLDEKGAEDLPEIPGRAIYKRVKQTVVQTIYITNKEVEQRIKVHIRPKGVPHEQSCTTPTADRKHPLITEKA</sequence>
<dbReference type="PANTHER" id="PTHR22683:SF1">
    <property type="entry name" value="TYPE VII SECRETION SYSTEM PROTEIN ESSC"/>
    <property type="match status" value="1"/>
</dbReference>
<evidence type="ECO:0000256" key="2">
    <source>
        <dbReference type="ARBA" id="ARBA00022840"/>
    </source>
</evidence>
<evidence type="ECO:0000259" key="5">
    <source>
        <dbReference type="PROSITE" id="PS50901"/>
    </source>
</evidence>
<accession>A0ABT8E6X9</accession>
<dbReference type="Proteomes" id="UP001168694">
    <property type="component" value="Unassembled WGS sequence"/>
</dbReference>
<gene>
    <name evidence="6" type="ORF">QYF49_11570</name>
</gene>
<feature type="binding site" evidence="3">
    <location>
        <begin position="187"/>
        <end position="194"/>
    </location>
    <ligand>
        <name>ATP</name>
        <dbReference type="ChEBI" id="CHEBI:30616"/>
    </ligand>
</feature>
<dbReference type="InterPro" id="IPR002543">
    <property type="entry name" value="FtsK_dom"/>
</dbReference>
<dbReference type="InterPro" id="IPR050206">
    <property type="entry name" value="FtsK/SpoIIIE/SftA"/>
</dbReference>
<dbReference type="PANTHER" id="PTHR22683">
    <property type="entry name" value="SPORULATION PROTEIN RELATED"/>
    <property type="match status" value="1"/>
</dbReference>
<dbReference type="InterPro" id="IPR027417">
    <property type="entry name" value="P-loop_NTPase"/>
</dbReference>
<keyword evidence="1 3" id="KW-0547">Nucleotide-binding</keyword>
<name>A0ABT8E6X9_9BACL</name>
<dbReference type="EMBL" id="JAUHLN010000002">
    <property type="protein sequence ID" value="MDN4073639.1"/>
    <property type="molecule type" value="Genomic_DNA"/>
</dbReference>
<keyword evidence="7" id="KW-1185">Reference proteome</keyword>
<dbReference type="PROSITE" id="PS50901">
    <property type="entry name" value="FTSK"/>
    <property type="match status" value="1"/>
</dbReference>
<comment type="caution">
    <text evidence="6">The sequence shown here is derived from an EMBL/GenBank/DDBJ whole genome shotgun (WGS) entry which is preliminary data.</text>
</comment>
<evidence type="ECO:0000256" key="1">
    <source>
        <dbReference type="ARBA" id="ARBA00022741"/>
    </source>
</evidence>
<evidence type="ECO:0000313" key="6">
    <source>
        <dbReference type="EMBL" id="MDN4073639.1"/>
    </source>
</evidence>
<feature type="domain" description="FtsK" evidence="5">
    <location>
        <begin position="169"/>
        <end position="349"/>
    </location>
</feature>
<dbReference type="RefSeq" id="WP_290399746.1">
    <property type="nucleotide sequence ID" value="NZ_JAUHLN010000002.1"/>
</dbReference>
<evidence type="ECO:0000313" key="7">
    <source>
        <dbReference type="Proteomes" id="UP001168694"/>
    </source>
</evidence>
<keyword evidence="2 3" id="KW-0067">ATP-binding</keyword>
<evidence type="ECO:0000256" key="4">
    <source>
        <dbReference type="SAM" id="MobiDB-lite"/>
    </source>
</evidence>
<proteinExistence type="predicted"/>
<dbReference type="Pfam" id="PF01580">
    <property type="entry name" value="FtsK_SpoIIIE"/>
    <property type="match status" value="1"/>
</dbReference>
<organism evidence="6 7">
    <name type="scientific">Fictibacillus terranigra</name>
    <dbReference type="NCBI Taxonomy" id="3058424"/>
    <lineage>
        <taxon>Bacteria</taxon>
        <taxon>Bacillati</taxon>
        <taxon>Bacillota</taxon>
        <taxon>Bacilli</taxon>
        <taxon>Bacillales</taxon>
        <taxon>Fictibacillaceae</taxon>
        <taxon>Fictibacillus</taxon>
    </lineage>
</organism>
<dbReference type="Gene3D" id="3.40.50.300">
    <property type="entry name" value="P-loop containing nucleotide triphosphate hydrolases"/>
    <property type="match status" value="1"/>
</dbReference>
<reference evidence="6" key="1">
    <citation type="submission" date="2023-06" db="EMBL/GenBank/DDBJ databases">
        <title>Draft Genome Sequences of Representative Paenibacillus Polymyxa, Bacillus cereus, Fictibacillus sp., and Brevibacillus agri Strains Isolated from Amazonian Dark Earth.</title>
        <authorList>
            <person name="Pellegrinetti T.A."/>
            <person name="Cunha I.C.M."/>
            <person name="Chaves M.G."/>
            <person name="Freitas A.S."/>
            <person name="Silva A.V.R."/>
            <person name="Tsai S.M."/>
            <person name="Mendes L.W."/>
        </authorList>
    </citation>
    <scope>NUCLEOTIDE SEQUENCE</scope>
    <source>
        <strain evidence="6">CENA-BCM004</strain>
    </source>
</reference>
<protein>
    <submittedName>
        <fullName evidence="6">FtsK/SpoIIIE domain-containing protein</fullName>
    </submittedName>
</protein>
<evidence type="ECO:0000256" key="3">
    <source>
        <dbReference type="PROSITE-ProRule" id="PRU00289"/>
    </source>
</evidence>